<evidence type="ECO:0000313" key="4">
    <source>
        <dbReference type="EMBL" id="KAL2633424.1"/>
    </source>
</evidence>
<feature type="signal peptide" evidence="1">
    <location>
        <begin position="1"/>
        <end position="23"/>
    </location>
</feature>
<dbReference type="AlphaFoldDB" id="A0ABD1YRL4"/>
<keyword evidence="6" id="KW-1185">Reference proteome</keyword>
<proteinExistence type="predicted"/>
<dbReference type="SMART" id="SM00108">
    <property type="entry name" value="B_lectin"/>
    <property type="match status" value="1"/>
</dbReference>
<dbReference type="SUPFAM" id="SSF51110">
    <property type="entry name" value="alpha-D-mannose-specific plant lectins"/>
    <property type="match status" value="1"/>
</dbReference>
<protein>
    <recommendedName>
        <fullName evidence="2">Bulb-type lectin domain-containing protein</fullName>
    </recommendedName>
</protein>
<dbReference type="EMBL" id="JBHFFA010000003">
    <property type="protein sequence ID" value="KAL2633425.1"/>
    <property type="molecule type" value="Genomic_DNA"/>
</dbReference>
<dbReference type="InterPro" id="IPR001480">
    <property type="entry name" value="Bulb-type_lectin_dom"/>
</dbReference>
<dbReference type="PROSITE" id="PS50927">
    <property type="entry name" value="BULB_LECTIN"/>
    <property type="match status" value="1"/>
</dbReference>
<organism evidence="4 6">
    <name type="scientific">Riccia fluitans</name>
    <dbReference type="NCBI Taxonomy" id="41844"/>
    <lineage>
        <taxon>Eukaryota</taxon>
        <taxon>Viridiplantae</taxon>
        <taxon>Streptophyta</taxon>
        <taxon>Embryophyta</taxon>
        <taxon>Marchantiophyta</taxon>
        <taxon>Marchantiopsida</taxon>
        <taxon>Marchantiidae</taxon>
        <taxon>Marchantiales</taxon>
        <taxon>Ricciaceae</taxon>
        <taxon>Riccia</taxon>
    </lineage>
</organism>
<evidence type="ECO:0000313" key="6">
    <source>
        <dbReference type="Proteomes" id="UP001605036"/>
    </source>
</evidence>
<evidence type="ECO:0000256" key="1">
    <source>
        <dbReference type="SAM" id="SignalP"/>
    </source>
</evidence>
<feature type="domain" description="Bulb-type lectin" evidence="2">
    <location>
        <begin position="25"/>
        <end position="132"/>
    </location>
</feature>
<evidence type="ECO:0000259" key="2">
    <source>
        <dbReference type="PROSITE" id="PS50927"/>
    </source>
</evidence>
<reference evidence="4 6" key="1">
    <citation type="submission" date="2024-09" db="EMBL/GenBank/DDBJ databases">
        <title>Chromosome-scale assembly of Riccia fluitans.</title>
        <authorList>
            <person name="Paukszto L."/>
            <person name="Sawicki J."/>
            <person name="Karawczyk K."/>
            <person name="Piernik-Szablinska J."/>
            <person name="Szczecinska M."/>
            <person name="Mazdziarz M."/>
        </authorList>
    </citation>
    <scope>NUCLEOTIDE SEQUENCE [LARGE SCALE GENOMIC DNA]</scope>
    <source>
        <strain evidence="4">Rf_01</strain>
        <tissue evidence="4">Aerial parts of the thallus</tissue>
    </source>
</reference>
<evidence type="ECO:0000313" key="3">
    <source>
        <dbReference type="EMBL" id="KAL2633423.1"/>
    </source>
</evidence>
<accession>A0ABD1YRL4</accession>
<feature type="chain" id="PRO_5044723685" description="Bulb-type lectin domain-containing protein" evidence="1">
    <location>
        <begin position="24"/>
        <end position="165"/>
    </location>
</feature>
<dbReference type="EMBL" id="JBHFFA010000003">
    <property type="protein sequence ID" value="KAL2633423.1"/>
    <property type="molecule type" value="Genomic_DNA"/>
</dbReference>
<evidence type="ECO:0000313" key="5">
    <source>
        <dbReference type="EMBL" id="KAL2633425.1"/>
    </source>
</evidence>
<dbReference type="CDD" id="cd00028">
    <property type="entry name" value="B_lectin"/>
    <property type="match status" value="1"/>
</dbReference>
<name>A0ABD1YRL4_9MARC</name>
<gene>
    <name evidence="3" type="ORF">R1flu_004902</name>
    <name evidence="4" type="ORF">R1flu_004903</name>
    <name evidence="5" type="ORF">R1flu_004904</name>
</gene>
<dbReference type="InterPro" id="IPR036426">
    <property type="entry name" value="Bulb-type_lectin_dom_sf"/>
</dbReference>
<comment type="caution">
    <text evidence="4">The sequence shown here is derived from an EMBL/GenBank/DDBJ whole genome shotgun (WGS) entry which is preliminary data.</text>
</comment>
<dbReference type="EMBL" id="JBHFFA010000003">
    <property type="protein sequence ID" value="KAL2633424.1"/>
    <property type="molecule type" value="Genomic_DNA"/>
</dbReference>
<dbReference type="Gene3D" id="2.90.10.10">
    <property type="entry name" value="Bulb-type lectin domain"/>
    <property type="match status" value="2"/>
</dbReference>
<keyword evidence="1" id="KW-0732">Signal</keyword>
<sequence>MAATVSALLVCFSLMAIASMVQADRAVLIQPYKLKSGESLWQGSYEFRMQQDCNLVLYKNGNPIWASNTGGKSSNCYFTLQEDGNGVVYDGNYRAIWATGTNGVGPSYIILQCDGNVVLYTPDARPIWATGTNGRKEIINLEEDSRMGKPSTDFLMSEVVRAANV</sequence>
<dbReference type="Proteomes" id="UP001605036">
    <property type="component" value="Unassembled WGS sequence"/>
</dbReference>